<sequence>MQIILHPSEISVFVKFGGGATSKVGFKPFLMLLFIFSEFDISAVVVYVGEAYLSGCQRKQWIFVTDGSECICNSLTEDEHDSLLAISFCSPILDNDSLAPINQCLSGNAVGFCNLIKRARDRTNHLWVAEATENSTYSISCNISRGSHLKGAADSALKWAKTSSMVGKQL</sequence>
<evidence type="ECO:0000313" key="2">
    <source>
        <dbReference type="Proteomes" id="UP000775213"/>
    </source>
</evidence>
<dbReference type="PANTHER" id="PTHR11289:SF0">
    <property type="entry name" value="BREAST CANCER TYPE 2 SUSCEPTIBILITY PROTEIN"/>
    <property type="match status" value="1"/>
</dbReference>
<name>A0AAV7GGN3_DENCH</name>
<proteinExistence type="predicted"/>
<keyword evidence="2" id="KW-1185">Reference proteome</keyword>
<organism evidence="1 2">
    <name type="scientific">Dendrobium chrysotoxum</name>
    <name type="common">Orchid</name>
    <dbReference type="NCBI Taxonomy" id="161865"/>
    <lineage>
        <taxon>Eukaryota</taxon>
        <taxon>Viridiplantae</taxon>
        <taxon>Streptophyta</taxon>
        <taxon>Embryophyta</taxon>
        <taxon>Tracheophyta</taxon>
        <taxon>Spermatophyta</taxon>
        <taxon>Magnoliopsida</taxon>
        <taxon>Liliopsida</taxon>
        <taxon>Asparagales</taxon>
        <taxon>Orchidaceae</taxon>
        <taxon>Epidendroideae</taxon>
        <taxon>Malaxideae</taxon>
        <taxon>Dendrobiinae</taxon>
        <taxon>Dendrobium</taxon>
    </lineage>
</organism>
<dbReference type="Gene3D" id="2.40.50.140">
    <property type="entry name" value="Nucleic acid-binding proteins"/>
    <property type="match status" value="1"/>
</dbReference>
<dbReference type="PANTHER" id="PTHR11289">
    <property type="entry name" value="BREAST CANCER TYPE 2 SUSCEPTIBILITY PROTEIN BRCA2"/>
    <property type="match status" value="1"/>
</dbReference>
<dbReference type="GO" id="GO:0006355">
    <property type="term" value="P:regulation of DNA-templated transcription"/>
    <property type="evidence" value="ECO:0007669"/>
    <property type="project" value="TreeGrafter"/>
</dbReference>
<comment type="caution">
    <text evidence="1">The sequence shown here is derived from an EMBL/GenBank/DDBJ whole genome shotgun (WGS) entry which is preliminary data.</text>
</comment>
<reference evidence="1 2" key="1">
    <citation type="journal article" date="2021" name="Hortic Res">
        <title>Chromosome-scale assembly of the Dendrobium chrysotoxum genome enhances the understanding of orchid evolution.</title>
        <authorList>
            <person name="Zhang Y."/>
            <person name="Zhang G.Q."/>
            <person name="Zhang D."/>
            <person name="Liu X.D."/>
            <person name="Xu X.Y."/>
            <person name="Sun W.H."/>
            <person name="Yu X."/>
            <person name="Zhu X."/>
            <person name="Wang Z.W."/>
            <person name="Zhao X."/>
            <person name="Zhong W.Y."/>
            <person name="Chen H."/>
            <person name="Yin W.L."/>
            <person name="Huang T."/>
            <person name="Niu S.C."/>
            <person name="Liu Z.J."/>
        </authorList>
    </citation>
    <scope>NUCLEOTIDE SEQUENCE [LARGE SCALE GENOMIC DNA]</scope>
    <source>
        <strain evidence="1">Lindl</strain>
    </source>
</reference>
<dbReference type="Proteomes" id="UP000775213">
    <property type="component" value="Unassembled WGS sequence"/>
</dbReference>
<evidence type="ECO:0000313" key="1">
    <source>
        <dbReference type="EMBL" id="KAH0455034.1"/>
    </source>
</evidence>
<protein>
    <submittedName>
        <fullName evidence="1">Uncharacterized protein</fullName>
    </submittedName>
</protein>
<dbReference type="AlphaFoldDB" id="A0AAV7GGN3"/>
<dbReference type="SUPFAM" id="SSF50249">
    <property type="entry name" value="Nucleic acid-binding proteins"/>
    <property type="match status" value="1"/>
</dbReference>
<dbReference type="EMBL" id="JAGFBR010000015">
    <property type="protein sequence ID" value="KAH0455034.1"/>
    <property type="molecule type" value="Genomic_DNA"/>
</dbReference>
<dbReference type="InterPro" id="IPR015525">
    <property type="entry name" value="BRCA2"/>
</dbReference>
<accession>A0AAV7GGN3</accession>
<gene>
    <name evidence="1" type="ORF">IEQ34_016958</name>
</gene>
<dbReference type="GO" id="GO:0000724">
    <property type="term" value="P:double-strand break repair via homologous recombination"/>
    <property type="evidence" value="ECO:0007669"/>
    <property type="project" value="InterPro"/>
</dbReference>
<dbReference type="InterPro" id="IPR012340">
    <property type="entry name" value="NA-bd_OB-fold"/>
</dbReference>